<dbReference type="AlphaFoldDB" id="A0A1X9N6L7"/>
<proteinExistence type="predicted"/>
<dbReference type="InterPro" id="IPR013424">
    <property type="entry name" value="Ice-binding_C"/>
</dbReference>
<dbReference type="KEGG" id="osg:BST96_01475"/>
<evidence type="ECO:0000256" key="1">
    <source>
        <dbReference type="SAM" id="SignalP"/>
    </source>
</evidence>
<evidence type="ECO:0000313" key="3">
    <source>
        <dbReference type="Proteomes" id="UP000193450"/>
    </source>
</evidence>
<reference evidence="2 3" key="1">
    <citation type="submission" date="2016-11" db="EMBL/GenBank/DDBJ databases">
        <title>Trade-off between light-utilization and light-protection in marine flavobacteria.</title>
        <authorList>
            <person name="Kumagai Y."/>
        </authorList>
    </citation>
    <scope>NUCLEOTIDE SEQUENCE [LARGE SCALE GENOMIC DNA]</scope>
    <source>
        <strain evidence="2 3">NBRC 107125</strain>
    </source>
</reference>
<dbReference type="OrthoDB" id="7062407at2"/>
<protein>
    <recommendedName>
        <fullName evidence="4">PEP-CTERM protein-sorting domain-containing protein</fullName>
    </recommendedName>
</protein>
<dbReference type="RefSeq" id="WP_085756981.1">
    <property type="nucleotide sequence ID" value="NZ_CP019343.1"/>
</dbReference>
<dbReference type="STRING" id="716816.BST96_01475"/>
<dbReference type="NCBIfam" id="TIGR02595">
    <property type="entry name" value="PEP_CTERM"/>
    <property type="match status" value="1"/>
</dbReference>
<gene>
    <name evidence="2" type="ORF">BST96_01475</name>
</gene>
<accession>A0A1X9N6L7</accession>
<name>A0A1X9N6L7_9GAMM</name>
<evidence type="ECO:0000313" key="2">
    <source>
        <dbReference type="EMBL" id="ARN72891.1"/>
    </source>
</evidence>
<feature type="signal peptide" evidence="1">
    <location>
        <begin position="1"/>
        <end position="21"/>
    </location>
</feature>
<dbReference type="EMBL" id="CP019343">
    <property type="protein sequence ID" value="ARN72891.1"/>
    <property type="molecule type" value="Genomic_DNA"/>
</dbReference>
<organism evidence="2 3">
    <name type="scientific">Oceanicoccus sagamiensis</name>
    <dbReference type="NCBI Taxonomy" id="716816"/>
    <lineage>
        <taxon>Bacteria</taxon>
        <taxon>Pseudomonadati</taxon>
        <taxon>Pseudomonadota</taxon>
        <taxon>Gammaproteobacteria</taxon>
        <taxon>Cellvibrionales</taxon>
        <taxon>Spongiibacteraceae</taxon>
        <taxon>Oceanicoccus</taxon>
    </lineage>
</organism>
<sequence>MDKLIQLFALSLLLASTAAHAEYYQVTGENGFSVGIETLPGSEVVCDKKKEIACFDGPSNLYITDEQGQVFDFTISDSSFIMEDEKIKYEFDLTADGSDSLFVGDMSMSLDISQKKADQFDVKLDLSIEGEHEDYGFIEFDETFTQKSIDFVVSPNPPAFVPVPSSLLLFSSALIGMALIKRKSIDSE</sequence>
<keyword evidence="1" id="KW-0732">Signal</keyword>
<evidence type="ECO:0008006" key="4">
    <source>
        <dbReference type="Google" id="ProtNLM"/>
    </source>
</evidence>
<keyword evidence="3" id="KW-1185">Reference proteome</keyword>
<feature type="chain" id="PRO_5012281926" description="PEP-CTERM protein-sorting domain-containing protein" evidence="1">
    <location>
        <begin position="22"/>
        <end position="188"/>
    </location>
</feature>
<dbReference type="Proteomes" id="UP000193450">
    <property type="component" value="Chromosome"/>
</dbReference>